<evidence type="ECO:0000313" key="5">
    <source>
        <dbReference type="Proteomes" id="UP000321793"/>
    </source>
</evidence>
<accession>A0A512T1Q4</accession>
<dbReference type="InterPro" id="IPR050362">
    <property type="entry name" value="Cation-dep_OMT"/>
</dbReference>
<organism evidence="4 5">
    <name type="scientific">Knoellia locipacati</name>
    <dbReference type="NCBI Taxonomy" id="882824"/>
    <lineage>
        <taxon>Bacteria</taxon>
        <taxon>Bacillati</taxon>
        <taxon>Actinomycetota</taxon>
        <taxon>Actinomycetes</taxon>
        <taxon>Micrococcales</taxon>
        <taxon>Intrasporangiaceae</taxon>
        <taxon>Knoellia</taxon>
    </lineage>
</organism>
<dbReference type="OrthoDB" id="4774874at2"/>
<dbReference type="Gene3D" id="3.40.50.150">
    <property type="entry name" value="Vaccinia Virus protein VP39"/>
    <property type="match status" value="1"/>
</dbReference>
<dbReference type="PROSITE" id="PS51682">
    <property type="entry name" value="SAM_OMT_I"/>
    <property type="match status" value="1"/>
</dbReference>
<dbReference type="GO" id="GO:0032259">
    <property type="term" value="P:methylation"/>
    <property type="evidence" value="ECO:0007669"/>
    <property type="project" value="UniProtKB-KW"/>
</dbReference>
<keyword evidence="1 4" id="KW-0489">Methyltransferase</keyword>
<dbReference type="GO" id="GO:0008757">
    <property type="term" value="F:S-adenosylmethionine-dependent methyltransferase activity"/>
    <property type="evidence" value="ECO:0007669"/>
    <property type="project" value="TreeGrafter"/>
</dbReference>
<keyword evidence="3" id="KW-0949">S-adenosyl-L-methionine</keyword>
<dbReference type="GO" id="GO:0008171">
    <property type="term" value="F:O-methyltransferase activity"/>
    <property type="evidence" value="ECO:0007669"/>
    <property type="project" value="InterPro"/>
</dbReference>
<reference evidence="4 5" key="1">
    <citation type="submission" date="2019-07" db="EMBL/GenBank/DDBJ databases">
        <title>Whole genome shotgun sequence of Knoellia locipacati NBRC 109775.</title>
        <authorList>
            <person name="Hosoyama A."/>
            <person name="Uohara A."/>
            <person name="Ohji S."/>
            <person name="Ichikawa N."/>
        </authorList>
    </citation>
    <scope>NUCLEOTIDE SEQUENCE [LARGE SCALE GENOMIC DNA]</scope>
    <source>
        <strain evidence="4 5">NBRC 109775</strain>
    </source>
</reference>
<keyword evidence="2 4" id="KW-0808">Transferase</keyword>
<protein>
    <submittedName>
        <fullName evidence="4">O-methyltransferase</fullName>
    </submittedName>
</protein>
<dbReference type="InterPro" id="IPR002935">
    <property type="entry name" value="SAM_O-MeTrfase"/>
</dbReference>
<gene>
    <name evidence="4" type="ORF">KLO01_21850</name>
</gene>
<dbReference type="RefSeq" id="WP_147064929.1">
    <property type="nucleotide sequence ID" value="NZ_BAABDN010000001.1"/>
</dbReference>
<dbReference type="EMBL" id="BKBA01000008">
    <property type="protein sequence ID" value="GEQ14138.1"/>
    <property type="molecule type" value="Genomic_DNA"/>
</dbReference>
<dbReference type="AlphaFoldDB" id="A0A512T1Q4"/>
<dbReference type="Pfam" id="PF01596">
    <property type="entry name" value="Methyltransf_3"/>
    <property type="match status" value="1"/>
</dbReference>
<dbReference type="SUPFAM" id="SSF53335">
    <property type="entry name" value="S-adenosyl-L-methionine-dependent methyltransferases"/>
    <property type="match status" value="1"/>
</dbReference>
<evidence type="ECO:0000313" key="4">
    <source>
        <dbReference type="EMBL" id="GEQ14138.1"/>
    </source>
</evidence>
<sequence>MSTLKPASWTYAEDFVPEPEAMEQARARGLAFDAASPVGTGAGATLRMLAAAIRAKHVIEIGTGAGTSGLWVLAGMPDDGVLTTIDISPEHQRAAREAYAGAGYPTQRTRVITGRATEVLPRMTDGAYDMVVIDADKASYPAYVEHGIRLLRSGGVLALDNMLWHDKVADPAARDADTTTLRDLGKSLRDNDELVPSLLPVSDGLFVAVKR</sequence>
<proteinExistence type="predicted"/>
<evidence type="ECO:0000256" key="1">
    <source>
        <dbReference type="ARBA" id="ARBA00022603"/>
    </source>
</evidence>
<dbReference type="CDD" id="cd02440">
    <property type="entry name" value="AdoMet_MTases"/>
    <property type="match status" value="1"/>
</dbReference>
<name>A0A512T1Q4_9MICO</name>
<dbReference type="Proteomes" id="UP000321793">
    <property type="component" value="Unassembled WGS sequence"/>
</dbReference>
<evidence type="ECO:0000256" key="3">
    <source>
        <dbReference type="ARBA" id="ARBA00022691"/>
    </source>
</evidence>
<dbReference type="PANTHER" id="PTHR10509:SF85">
    <property type="entry name" value="O-METHYLTRANSFERASE RV1220C-RELATED"/>
    <property type="match status" value="1"/>
</dbReference>
<keyword evidence="5" id="KW-1185">Reference proteome</keyword>
<comment type="caution">
    <text evidence="4">The sequence shown here is derived from an EMBL/GenBank/DDBJ whole genome shotgun (WGS) entry which is preliminary data.</text>
</comment>
<dbReference type="PANTHER" id="PTHR10509">
    <property type="entry name" value="O-METHYLTRANSFERASE-RELATED"/>
    <property type="match status" value="1"/>
</dbReference>
<evidence type="ECO:0000256" key="2">
    <source>
        <dbReference type="ARBA" id="ARBA00022679"/>
    </source>
</evidence>
<dbReference type="InterPro" id="IPR029063">
    <property type="entry name" value="SAM-dependent_MTases_sf"/>
</dbReference>